<dbReference type="RefSeq" id="WP_201699383.1">
    <property type="nucleotide sequence ID" value="NZ_CAJHCQ010000019.1"/>
</dbReference>
<organism evidence="1 2">
    <name type="scientific">Paraburkholderia hiiakae</name>
    <dbReference type="NCBI Taxonomy" id="1081782"/>
    <lineage>
        <taxon>Bacteria</taxon>
        <taxon>Pseudomonadati</taxon>
        <taxon>Pseudomonadota</taxon>
        <taxon>Betaproteobacteria</taxon>
        <taxon>Burkholderiales</taxon>
        <taxon>Burkholderiaceae</taxon>
        <taxon>Paraburkholderia</taxon>
    </lineage>
</organism>
<protein>
    <submittedName>
        <fullName evidence="1">Uncharacterized protein</fullName>
    </submittedName>
</protein>
<reference evidence="1 2" key="1">
    <citation type="submission" date="2020-10" db="EMBL/GenBank/DDBJ databases">
        <authorList>
            <person name="Peeters C."/>
        </authorList>
    </citation>
    <scope>NUCLEOTIDE SEQUENCE [LARGE SCALE GENOMIC DNA]</scope>
    <source>
        <strain evidence="1 2">LMG 27952</strain>
    </source>
</reference>
<name>A0ABN7IB23_9BURK</name>
<accession>A0ABN7IB23</accession>
<keyword evidence="2" id="KW-1185">Reference proteome</keyword>
<dbReference type="Proteomes" id="UP000656319">
    <property type="component" value="Unassembled WGS sequence"/>
</dbReference>
<proteinExistence type="predicted"/>
<evidence type="ECO:0000313" key="1">
    <source>
        <dbReference type="EMBL" id="CAD6555574.1"/>
    </source>
</evidence>
<evidence type="ECO:0000313" key="2">
    <source>
        <dbReference type="Proteomes" id="UP000656319"/>
    </source>
</evidence>
<dbReference type="EMBL" id="CAJHCQ010000019">
    <property type="protein sequence ID" value="CAD6555574.1"/>
    <property type="molecule type" value="Genomic_DNA"/>
</dbReference>
<comment type="caution">
    <text evidence="1">The sequence shown here is derived from an EMBL/GenBank/DDBJ whole genome shotgun (WGS) entry which is preliminary data.</text>
</comment>
<sequence length="148" mass="15886">MKISFENFGAVNIIRFEGEAGPLKILFDGGDGGGVGITAGGQIIHIPPNTPEGEQQVYVEFMKKVRDTFSAANINPVVGRCALIDSQISAVAIQIAELAEVGINDPALETKLERLERTAKAEGCPPLFLRANPWDYPGQQPPSLKTPE</sequence>
<gene>
    <name evidence="1" type="ORF">LMG27952_05851</name>
</gene>